<dbReference type="Gene3D" id="3.40.50.1460">
    <property type="match status" value="1"/>
</dbReference>
<dbReference type="Gene3D" id="3.90.640.10">
    <property type="entry name" value="Actin, Chain A, domain 4"/>
    <property type="match status" value="1"/>
</dbReference>
<dbReference type="GO" id="GO:0004197">
    <property type="term" value="F:cysteine-type endopeptidase activity"/>
    <property type="evidence" value="ECO:0007669"/>
    <property type="project" value="InterPro"/>
</dbReference>
<comment type="similarity">
    <text evidence="1">Belongs to the heat shock protein 70 family.</text>
</comment>
<gene>
    <name evidence="6" type="primary">dnaK</name>
    <name evidence="6" type="ORF">GCM10011579_068110</name>
</gene>
<protein>
    <submittedName>
        <fullName evidence="6">Molecular chaperone DnaK</fullName>
    </submittedName>
</protein>
<evidence type="ECO:0000259" key="5">
    <source>
        <dbReference type="PROSITE" id="PS50208"/>
    </source>
</evidence>
<organism evidence="6 7">
    <name type="scientific">Streptomyces albiflavescens</name>
    <dbReference type="NCBI Taxonomy" id="1623582"/>
    <lineage>
        <taxon>Bacteria</taxon>
        <taxon>Bacillati</taxon>
        <taxon>Actinomycetota</taxon>
        <taxon>Actinomycetes</taxon>
        <taxon>Kitasatosporales</taxon>
        <taxon>Streptomycetaceae</taxon>
        <taxon>Streptomyces</taxon>
    </lineage>
</organism>
<sequence>MNVAVAVGCSHYEDEDIADLRFAHLDAMRMRDMFINSMDISDEAVFTFADGLPGAGPTKHNVIRTLSKLAKHAAAPIDRLFFFFSGHGFHSTSDGDDYLITSESLTDALEDTSLNFVFLVRMLRATGAQHVVLLLDACRTPVAGGKSLFAAAEKVDVERLCPPGMVSFCSCGPGTSSYESEQLKSGIFTEALYNAFGDEGRCVTVEHLDGYLTAHVPRLARQYEKPVQEPYSRVEPAALVGLEIVSLRKRNEWRASAGVGEELRQRSVIRINSAKISERAPFAIDFGTTNSVIAVADDDSRVHFVPAGDGRRLVPSVITFVPDLDYLVGSRAVDLERFSAGRTVRAIKRHLGTEYAVPVDGKELSAELLSSLVIRSLRSNAEDALGKLPREAMIAYPANFSIRQANSLLHAFELAGLRARRMVGEPNIACVLLHLDRPDWEGNVLVVDLGGGTLDVAVAEVGDQVHEIKSVYGDNHLGGLDFDVVLAGVFRERLRAWNNAVTFDAGLEAQILHEAERAKQLLTEQESAQVVIRDVEVGAQVLSHHFTVERAEFREVCAELTERFAEVVRAAIDDAYLDDPIDVVLLSGQGGKIFTVRECLEEILDDVEFVATYQDLAVAHGLALYSSLLSGASAAREGAVPLLLDLSHRGIGIRCSYAGTADDSGLRYKKGPSENVFPEFPEVLDERYRKAPDENAFPVVLIERLTTIPTMRSEYFTFVGSPGADVVLPVVEKSKTSHEDVEIGVISFPVEQAEVDIELTVEIDANSAMLLQVADRTNHTYRRYQLNQYYRDPNWVYHNSIDLLLDGWTLYDIERIDPAFRTSRADGDKVPMTLDSLDIRAEIAQLRKNLDLDIAARQASGVYAAGINDAQSTVLRRVARLLFALGRKAEGADALAESVHALLTWPGPNVPWSDVAERIELARHELTGDPALATVRNALAAVLTRHETIPETASEGVPKAFRALRAIGAKTEARHLARLYEGDVEGA</sequence>
<dbReference type="GO" id="GO:0006508">
    <property type="term" value="P:proteolysis"/>
    <property type="evidence" value="ECO:0007669"/>
    <property type="project" value="InterPro"/>
</dbReference>
<dbReference type="GO" id="GO:0005524">
    <property type="term" value="F:ATP binding"/>
    <property type="evidence" value="ECO:0007669"/>
    <property type="project" value="UniProtKB-KW"/>
</dbReference>
<dbReference type="FunFam" id="3.30.420.40:FF:000028">
    <property type="entry name" value="heat shock 70 kDa protein-like"/>
    <property type="match status" value="1"/>
</dbReference>
<reference evidence="6 7" key="1">
    <citation type="journal article" date="2014" name="Int. J. Syst. Evol. Microbiol.">
        <title>Complete genome sequence of Corynebacterium casei LMG S-19264T (=DSM 44701T), isolated from a smear-ripened cheese.</title>
        <authorList>
            <consortium name="US DOE Joint Genome Institute (JGI-PGF)"/>
            <person name="Walter F."/>
            <person name="Albersmeier A."/>
            <person name="Kalinowski J."/>
            <person name="Ruckert C."/>
        </authorList>
    </citation>
    <scope>NUCLEOTIDE SEQUENCE [LARGE SCALE GENOMIC DNA]</scope>
    <source>
        <strain evidence="6 7">CGMCC 4.7111</strain>
    </source>
</reference>
<evidence type="ECO:0000256" key="4">
    <source>
        <dbReference type="ARBA" id="ARBA00023186"/>
    </source>
</evidence>
<keyword evidence="2" id="KW-0547">Nucleotide-binding</keyword>
<evidence type="ECO:0000313" key="6">
    <source>
        <dbReference type="EMBL" id="GGN81487.1"/>
    </source>
</evidence>
<dbReference type="InterPro" id="IPR029030">
    <property type="entry name" value="Caspase-like_dom_sf"/>
</dbReference>
<proteinExistence type="inferred from homology"/>
<evidence type="ECO:0000256" key="3">
    <source>
        <dbReference type="ARBA" id="ARBA00022840"/>
    </source>
</evidence>
<dbReference type="EMBL" id="BMMM01000014">
    <property type="protein sequence ID" value="GGN81487.1"/>
    <property type="molecule type" value="Genomic_DNA"/>
</dbReference>
<dbReference type="Pfam" id="PF00656">
    <property type="entry name" value="Peptidase_C14"/>
    <property type="match status" value="1"/>
</dbReference>
<dbReference type="PRINTS" id="PR00301">
    <property type="entry name" value="HEATSHOCK70"/>
</dbReference>
<keyword evidence="4" id="KW-0143">Chaperone</keyword>
<dbReference type="GO" id="GO:0140662">
    <property type="term" value="F:ATP-dependent protein folding chaperone"/>
    <property type="evidence" value="ECO:0007669"/>
    <property type="project" value="InterPro"/>
</dbReference>
<feature type="domain" description="Caspase family p20" evidence="5">
    <location>
        <begin position="63"/>
        <end position="139"/>
    </location>
</feature>
<dbReference type="SUPFAM" id="SSF100920">
    <property type="entry name" value="Heat shock protein 70kD (HSP70), peptide-binding domain"/>
    <property type="match status" value="1"/>
</dbReference>
<dbReference type="InterPro" id="IPR043129">
    <property type="entry name" value="ATPase_NBD"/>
</dbReference>
<name>A0A917YAQ6_9ACTN</name>
<keyword evidence="3" id="KW-0067">ATP-binding</keyword>
<keyword evidence="7" id="KW-1185">Reference proteome</keyword>
<dbReference type="PANTHER" id="PTHR19375">
    <property type="entry name" value="HEAT SHOCK PROTEIN 70KDA"/>
    <property type="match status" value="1"/>
</dbReference>
<evidence type="ECO:0000256" key="1">
    <source>
        <dbReference type="ARBA" id="ARBA00007381"/>
    </source>
</evidence>
<evidence type="ECO:0000256" key="2">
    <source>
        <dbReference type="ARBA" id="ARBA00022741"/>
    </source>
</evidence>
<dbReference type="Gene3D" id="3.30.420.40">
    <property type="match status" value="2"/>
</dbReference>
<comment type="caution">
    <text evidence="6">The sequence shown here is derived from an EMBL/GenBank/DDBJ whole genome shotgun (WGS) entry which is preliminary data.</text>
</comment>
<dbReference type="InterPro" id="IPR013126">
    <property type="entry name" value="Hsp_70_fam"/>
</dbReference>
<dbReference type="Gene3D" id="2.60.34.10">
    <property type="entry name" value="Substrate Binding Domain Of DNAk, Chain A, domain 1"/>
    <property type="match status" value="1"/>
</dbReference>
<evidence type="ECO:0000313" key="7">
    <source>
        <dbReference type="Proteomes" id="UP000600365"/>
    </source>
</evidence>
<dbReference type="AlphaFoldDB" id="A0A917YAQ6"/>
<dbReference type="Pfam" id="PF00012">
    <property type="entry name" value="HSP70"/>
    <property type="match status" value="1"/>
</dbReference>
<dbReference type="Proteomes" id="UP000600365">
    <property type="component" value="Unassembled WGS sequence"/>
</dbReference>
<accession>A0A917YAQ6</accession>
<dbReference type="SUPFAM" id="SSF53067">
    <property type="entry name" value="Actin-like ATPase domain"/>
    <property type="match status" value="2"/>
</dbReference>
<dbReference type="PROSITE" id="PS50208">
    <property type="entry name" value="CASPASE_P20"/>
    <property type="match status" value="1"/>
</dbReference>
<dbReference type="InterPro" id="IPR001309">
    <property type="entry name" value="Pept_C14_p20"/>
</dbReference>
<dbReference type="InterPro" id="IPR011600">
    <property type="entry name" value="Pept_C14_caspase"/>
</dbReference>
<dbReference type="SUPFAM" id="SSF52129">
    <property type="entry name" value="Caspase-like"/>
    <property type="match status" value="1"/>
</dbReference>
<dbReference type="InterPro" id="IPR029047">
    <property type="entry name" value="HSP70_peptide-bd_sf"/>
</dbReference>